<protein>
    <submittedName>
        <fullName evidence="1">Uncharacterized protein</fullName>
    </submittedName>
</protein>
<name>A0A5J4UBZ1_9EUKA</name>
<reference evidence="1 2" key="1">
    <citation type="submission" date="2019-03" db="EMBL/GenBank/DDBJ databases">
        <title>Single cell metagenomics reveals metabolic interactions within the superorganism composed of flagellate Streblomastix strix and complex community of Bacteroidetes bacteria on its surface.</title>
        <authorList>
            <person name="Treitli S.C."/>
            <person name="Kolisko M."/>
            <person name="Husnik F."/>
            <person name="Keeling P."/>
            <person name="Hampl V."/>
        </authorList>
    </citation>
    <scope>NUCLEOTIDE SEQUENCE [LARGE SCALE GENOMIC DNA]</scope>
    <source>
        <strain evidence="1">ST1C</strain>
    </source>
</reference>
<evidence type="ECO:0000313" key="2">
    <source>
        <dbReference type="Proteomes" id="UP000324800"/>
    </source>
</evidence>
<gene>
    <name evidence="1" type="ORF">EZS28_036454</name>
</gene>
<sequence>MDNNYESFGGTQTITGTKTCTISVAATVFVKYSGINQQVLLADGTVKPLSEFGGGESTVEYLTSQVAINVTATGFNYSSLTFVNQANLYLYQMQFTPKQEGFAPSMSIKIGTLPTQHAPTVSELWEIRCNSVGASLIEQLSFSGIKDVRLRIS</sequence>
<dbReference type="AlphaFoldDB" id="A0A5J4UBZ1"/>
<comment type="caution">
    <text evidence="1">The sequence shown here is derived from an EMBL/GenBank/DDBJ whole genome shotgun (WGS) entry which is preliminary data.</text>
</comment>
<organism evidence="1 2">
    <name type="scientific">Streblomastix strix</name>
    <dbReference type="NCBI Taxonomy" id="222440"/>
    <lineage>
        <taxon>Eukaryota</taxon>
        <taxon>Metamonada</taxon>
        <taxon>Preaxostyla</taxon>
        <taxon>Oxymonadida</taxon>
        <taxon>Streblomastigidae</taxon>
        <taxon>Streblomastix</taxon>
    </lineage>
</organism>
<accession>A0A5J4UBZ1</accession>
<dbReference type="Proteomes" id="UP000324800">
    <property type="component" value="Unassembled WGS sequence"/>
</dbReference>
<proteinExistence type="predicted"/>
<evidence type="ECO:0000313" key="1">
    <source>
        <dbReference type="EMBL" id="KAA6368018.1"/>
    </source>
</evidence>
<dbReference type="EMBL" id="SNRW01017745">
    <property type="protein sequence ID" value="KAA6368018.1"/>
    <property type="molecule type" value="Genomic_DNA"/>
</dbReference>